<accession>A0A7W7N5X9</accession>
<dbReference type="RefSeq" id="WP_184273901.1">
    <property type="nucleotide sequence ID" value="NZ_JACHKY010000009.1"/>
</dbReference>
<feature type="domain" description="RNA-binding protein AU-1/Ribonuclease E/G" evidence="8">
    <location>
        <begin position="150"/>
        <end position="258"/>
    </location>
</feature>
<evidence type="ECO:0000256" key="3">
    <source>
        <dbReference type="ARBA" id="ARBA00022723"/>
    </source>
</evidence>
<name>A0A7W7N5X9_9CAUL</name>
<dbReference type="GO" id="GO:0006364">
    <property type="term" value="P:rRNA processing"/>
    <property type="evidence" value="ECO:0007669"/>
    <property type="project" value="TreeGrafter"/>
</dbReference>
<evidence type="ECO:0000313" key="10">
    <source>
        <dbReference type="Proteomes" id="UP000539957"/>
    </source>
</evidence>
<reference evidence="9 10" key="1">
    <citation type="submission" date="2020-08" db="EMBL/GenBank/DDBJ databases">
        <title>Functional genomics of gut bacteria from endangered species of beetles.</title>
        <authorList>
            <person name="Carlos-Shanley C."/>
        </authorList>
    </citation>
    <scope>NUCLEOTIDE SEQUENCE [LARGE SCALE GENOMIC DNA]</scope>
    <source>
        <strain evidence="9 10">S00123</strain>
    </source>
</reference>
<dbReference type="PANTHER" id="PTHR30001">
    <property type="entry name" value="RIBONUCLEASE"/>
    <property type="match status" value="1"/>
</dbReference>
<keyword evidence="10" id="KW-1185">Reference proteome</keyword>
<dbReference type="PANTHER" id="PTHR30001:SF1">
    <property type="entry name" value="RIBONUCLEASE E_G-LIKE PROTEIN, CHLOROPLASTIC"/>
    <property type="match status" value="1"/>
</dbReference>
<evidence type="ECO:0000259" key="8">
    <source>
        <dbReference type="Pfam" id="PF10150"/>
    </source>
</evidence>
<evidence type="ECO:0000256" key="1">
    <source>
        <dbReference type="ARBA" id="ARBA00001946"/>
    </source>
</evidence>
<evidence type="ECO:0000313" key="9">
    <source>
        <dbReference type="EMBL" id="MBB4799864.1"/>
    </source>
</evidence>
<evidence type="ECO:0000256" key="2">
    <source>
        <dbReference type="ARBA" id="ARBA00022722"/>
    </source>
</evidence>
<dbReference type="GO" id="GO:0046872">
    <property type="term" value="F:metal ion binding"/>
    <property type="evidence" value="ECO:0007669"/>
    <property type="project" value="UniProtKB-KW"/>
</dbReference>
<dbReference type="AlphaFoldDB" id="A0A7W7N5X9"/>
<comment type="cofactor">
    <cofactor evidence="1">
        <name>Mg(2+)</name>
        <dbReference type="ChEBI" id="CHEBI:18420"/>
    </cofactor>
</comment>
<evidence type="ECO:0000256" key="7">
    <source>
        <dbReference type="ARBA" id="ARBA00022884"/>
    </source>
</evidence>
<dbReference type="GO" id="GO:0003723">
    <property type="term" value="F:RNA binding"/>
    <property type="evidence" value="ECO:0007669"/>
    <property type="project" value="UniProtKB-KW"/>
</dbReference>
<evidence type="ECO:0000256" key="4">
    <source>
        <dbReference type="ARBA" id="ARBA00022759"/>
    </source>
</evidence>
<evidence type="ECO:0000256" key="5">
    <source>
        <dbReference type="ARBA" id="ARBA00022801"/>
    </source>
</evidence>
<dbReference type="SUPFAM" id="SSF50249">
    <property type="entry name" value="Nucleic acid-binding proteins"/>
    <property type="match status" value="1"/>
</dbReference>
<dbReference type="InterPro" id="IPR012340">
    <property type="entry name" value="NA-bd_OB-fold"/>
</dbReference>
<gene>
    <name evidence="9" type="ORF">HNP32_003625</name>
</gene>
<protein>
    <submittedName>
        <fullName evidence="9">Ribonuclease G/E</fullName>
    </submittedName>
</protein>
<keyword evidence="5" id="KW-0378">Hydrolase</keyword>
<dbReference type="Proteomes" id="UP000539957">
    <property type="component" value="Unassembled WGS sequence"/>
</dbReference>
<keyword evidence="4" id="KW-0255">Endonuclease</keyword>
<organism evidence="9 10">
    <name type="scientific">Brevundimonas bullata</name>
    <dbReference type="NCBI Taxonomy" id="13160"/>
    <lineage>
        <taxon>Bacteria</taxon>
        <taxon>Pseudomonadati</taxon>
        <taxon>Pseudomonadota</taxon>
        <taxon>Alphaproteobacteria</taxon>
        <taxon>Caulobacterales</taxon>
        <taxon>Caulobacteraceae</taxon>
        <taxon>Brevundimonas</taxon>
    </lineage>
</organism>
<comment type="caution">
    <text evidence="9">The sequence shown here is derived from an EMBL/GenBank/DDBJ whole genome shotgun (WGS) entry which is preliminary data.</text>
</comment>
<dbReference type="Pfam" id="PF10150">
    <property type="entry name" value="RNase_E_G"/>
    <property type="match status" value="1"/>
</dbReference>
<dbReference type="GO" id="GO:0004540">
    <property type="term" value="F:RNA nuclease activity"/>
    <property type="evidence" value="ECO:0007669"/>
    <property type="project" value="InterPro"/>
</dbReference>
<proteinExistence type="predicted"/>
<dbReference type="InterPro" id="IPR019307">
    <property type="entry name" value="RNA-bd_AU-1/RNase_E/G"/>
</dbReference>
<dbReference type="GO" id="GO:0004519">
    <property type="term" value="F:endonuclease activity"/>
    <property type="evidence" value="ECO:0007669"/>
    <property type="project" value="UniProtKB-KW"/>
</dbReference>
<keyword evidence="7" id="KW-0694">RNA-binding</keyword>
<evidence type="ECO:0000256" key="6">
    <source>
        <dbReference type="ARBA" id="ARBA00022842"/>
    </source>
</evidence>
<dbReference type="GO" id="GO:0005737">
    <property type="term" value="C:cytoplasm"/>
    <property type="evidence" value="ECO:0007669"/>
    <property type="project" value="TreeGrafter"/>
</dbReference>
<sequence length="344" mass="36465">MADIEVFLDQTPGETRGVIARKGRYHHLIIQRDSDRPSDRLGARCVGRIARVEPGLRGAFVDLGAGEPFGFLPLGQKEKLGEGAKVEVEVTAEPRERKGPVLRRLGEATGEPRLLAPGPDVVAILAALAPGVAPQTGVVAIRAALEAEEDALASSLLDPASGLDLMVQRTRALIAVDIDHAPAPGRDSRKGREAANREGLLHTARLLTLKGWGGLVVIDLIGVGLHGDTIMKGVRAAFAAEPLAAFGPLSRFGLMQVSLPWRRTPLDERLLDADGRPRLETRAIDMVRQLRLALLTDSAAPRLVARCTPEVAALAAPLIEALGPRAGVLADPSMAVGVVKIEEA</sequence>
<keyword evidence="3" id="KW-0479">Metal-binding</keyword>
<keyword evidence="6" id="KW-0460">Magnesium</keyword>
<dbReference type="GO" id="GO:0016787">
    <property type="term" value="F:hydrolase activity"/>
    <property type="evidence" value="ECO:0007669"/>
    <property type="project" value="UniProtKB-KW"/>
</dbReference>
<dbReference type="EMBL" id="JACHKY010000009">
    <property type="protein sequence ID" value="MBB4799864.1"/>
    <property type="molecule type" value="Genomic_DNA"/>
</dbReference>
<dbReference type="InterPro" id="IPR004659">
    <property type="entry name" value="RNase_E/G"/>
</dbReference>
<keyword evidence="2" id="KW-0540">Nuclease</keyword>